<keyword evidence="4" id="KW-1003">Cell membrane</keyword>
<proteinExistence type="inferred from homology"/>
<feature type="transmembrane region" description="Helical" evidence="8">
    <location>
        <begin position="66"/>
        <end position="87"/>
    </location>
</feature>
<feature type="domain" description="Citrate transporter-like" evidence="9">
    <location>
        <begin position="38"/>
        <end position="357"/>
    </location>
</feature>
<dbReference type="Proteomes" id="UP000066529">
    <property type="component" value="Chromosome"/>
</dbReference>
<dbReference type="CDD" id="cd01117">
    <property type="entry name" value="YbiR_permease"/>
    <property type="match status" value="1"/>
</dbReference>
<evidence type="ECO:0000256" key="8">
    <source>
        <dbReference type="SAM" id="Phobius"/>
    </source>
</evidence>
<feature type="transmembrane region" description="Helical" evidence="8">
    <location>
        <begin position="187"/>
        <end position="210"/>
    </location>
</feature>
<evidence type="ECO:0000313" key="10">
    <source>
        <dbReference type="EMBL" id="AKB13530.1"/>
    </source>
</evidence>
<evidence type="ECO:0000256" key="5">
    <source>
        <dbReference type="ARBA" id="ARBA00022692"/>
    </source>
</evidence>
<feature type="transmembrane region" description="Helical" evidence="8">
    <location>
        <begin position="107"/>
        <end position="136"/>
    </location>
</feature>
<dbReference type="AlphaFoldDB" id="A0A0E3N9P2"/>
<feature type="transmembrane region" description="Helical" evidence="8">
    <location>
        <begin position="328"/>
        <end position="349"/>
    </location>
</feature>
<dbReference type="PRINTS" id="PR00758">
    <property type="entry name" value="ARSENICPUMP"/>
</dbReference>
<comment type="subcellular location">
    <subcellularLocation>
        <location evidence="1">Cell membrane</location>
        <topology evidence="1">Multi-pass membrane protein</topology>
    </subcellularLocation>
</comment>
<dbReference type="RefSeq" id="WP_048167542.1">
    <property type="nucleotide sequence ID" value="NZ_CP009501.1"/>
</dbReference>
<dbReference type="HOGENOM" id="CLU_011920_3_0_2"/>
<evidence type="ECO:0000256" key="1">
    <source>
        <dbReference type="ARBA" id="ARBA00004651"/>
    </source>
</evidence>
<accession>A0A0E3N9P2</accession>
<protein>
    <submittedName>
        <fullName evidence="10">Arsenic efflux pump protein</fullName>
    </submittedName>
</protein>
<feature type="transmembrane region" description="Helical" evidence="8">
    <location>
        <begin position="289"/>
        <end position="308"/>
    </location>
</feature>
<evidence type="ECO:0000259" key="9">
    <source>
        <dbReference type="Pfam" id="PF03600"/>
    </source>
</evidence>
<feature type="transmembrane region" description="Helical" evidence="8">
    <location>
        <begin position="401"/>
        <end position="419"/>
    </location>
</feature>
<comment type="similarity">
    <text evidence="2">Belongs to the CitM (TC 2.A.11) transporter family.</text>
</comment>
<gene>
    <name evidence="10" type="ORF">MSTHT_1772</name>
</gene>
<feature type="transmembrane region" description="Helical" evidence="8">
    <location>
        <begin position="231"/>
        <end position="253"/>
    </location>
</feature>
<dbReference type="Pfam" id="PF03600">
    <property type="entry name" value="CitMHS"/>
    <property type="match status" value="1"/>
</dbReference>
<name>A0A0E3N9P2_METTT</name>
<dbReference type="KEGG" id="mthr:MSTHT_1772"/>
<evidence type="ECO:0000256" key="7">
    <source>
        <dbReference type="ARBA" id="ARBA00023136"/>
    </source>
</evidence>
<evidence type="ECO:0000256" key="2">
    <source>
        <dbReference type="ARBA" id="ARBA00009843"/>
    </source>
</evidence>
<feature type="transmembrane region" description="Helical" evidence="8">
    <location>
        <begin position="7"/>
        <end position="30"/>
    </location>
</feature>
<dbReference type="GO" id="GO:0005886">
    <property type="term" value="C:plasma membrane"/>
    <property type="evidence" value="ECO:0007669"/>
    <property type="project" value="UniProtKB-SubCell"/>
</dbReference>
<evidence type="ECO:0000256" key="6">
    <source>
        <dbReference type="ARBA" id="ARBA00022989"/>
    </source>
</evidence>
<evidence type="ECO:0000256" key="4">
    <source>
        <dbReference type="ARBA" id="ARBA00022475"/>
    </source>
</evidence>
<dbReference type="PANTHER" id="PTHR43302">
    <property type="entry name" value="TRANSPORTER ARSB-RELATED"/>
    <property type="match status" value="1"/>
</dbReference>
<reference evidence="10 11" key="1">
    <citation type="submission" date="2014-07" db="EMBL/GenBank/DDBJ databases">
        <title>Methanogenic archaea and the global carbon cycle.</title>
        <authorList>
            <person name="Henriksen J.R."/>
            <person name="Luke J."/>
            <person name="Reinhart S."/>
            <person name="Benedict M.N."/>
            <person name="Youngblut N.D."/>
            <person name="Metcalf M.E."/>
            <person name="Whitaker R.J."/>
            <person name="Metcalf W.W."/>
        </authorList>
    </citation>
    <scope>NUCLEOTIDE SEQUENCE [LARGE SCALE GENOMIC DNA]</scope>
    <source>
        <strain evidence="11">ATCC 43570 / DSM 1825 / OCM 12 / VKM B-1830 / TM-1</strain>
    </source>
</reference>
<dbReference type="OrthoDB" id="86089at2157"/>
<dbReference type="PANTHER" id="PTHR43302:SF5">
    <property type="entry name" value="TRANSPORTER ARSB-RELATED"/>
    <property type="match status" value="1"/>
</dbReference>
<feature type="transmembrane region" description="Helical" evidence="8">
    <location>
        <begin position="361"/>
        <end position="386"/>
    </location>
</feature>
<keyword evidence="3" id="KW-0813">Transport</keyword>
<dbReference type="PATRIC" id="fig|523844.20.peg.2191"/>
<dbReference type="EMBL" id="CP009501">
    <property type="protein sequence ID" value="AKB13530.1"/>
    <property type="molecule type" value="Genomic_DNA"/>
</dbReference>
<keyword evidence="5 8" id="KW-0812">Transmembrane</keyword>
<dbReference type="InterPro" id="IPR004680">
    <property type="entry name" value="Cit_transptr-like_dom"/>
</dbReference>
<keyword evidence="6 8" id="KW-1133">Transmembrane helix</keyword>
<organism evidence="10 11">
    <name type="scientific">Methanosarcina thermophila (strain ATCC 43570 / DSM 1825 / OCM 12 / VKM B-1830 / TM-1)</name>
    <dbReference type="NCBI Taxonomy" id="523844"/>
    <lineage>
        <taxon>Archaea</taxon>
        <taxon>Methanobacteriati</taxon>
        <taxon>Methanobacteriota</taxon>
        <taxon>Stenosarchaea group</taxon>
        <taxon>Methanomicrobia</taxon>
        <taxon>Methanosarcinales</taxon>
        <taxon>Methanosarcinaceae</taxon>
        <taxon>Methanosarcina</taxon>
    </lineage>
</organism>
<evidence type="ECO:0000256" key="3">
    <source>
        <dbReference type="ARBA" id="ARBA00022448"/>
    </source>
</evidence>
<dbReference type="InterPro" id="IPR000802">
    <property type="entry name" value="Arsenical_pump_ArsB"/>
</dbReference>
<sequence length="420" mass="46008">MITQYIVFYPVPLPDPSVLILLGVFVLTALRQVGSLRLQIWQIMTLGAALVLLLGEISPGEALKAINMDVLIFLFGAFCVGEALNRSGYLAWLGSRIVSRAKNTDQLVFLVLFSTGILSAFLMNDTLAIMGTPLVLGFSRKYNISPKLMLFSLAFGVTTGSVMSPIGNPQNLLIAIDGNLDTPFVTFLRWLALPTLICLLVAYIVLKLFFREEFGKPTLIHSDGVITDPELASASKIALSLLLVLIACKIFLVEFLPTWDFNLSWIALFSSLPILLSRRRIEIVKNIDWTTLAFFVSMFVLMRSVWISGTCQELLARMSPHLGSVSTILVLSIGLSQLISNVPFVALYLPAMGSTVSQEQLMALAAGSTIAGNFLILGAASNVIIIQNAEKEGKTISFAEFFRIGILITILDAIIYFIFL</sequence>
<dbReference type="GO" id="GO:0015105">
    <property type="term" value="F:arsenite transmembrane transporter activity"/>
    <property type="evidence" value="ECO:0007669"/>
    <property type="project" value="InterPro"/>
</dbReference>
<dbReference type="GeneID" id="24848732"/>
<keyword evidence="7 8" id="KW-0472">Membrane</keyword>
<feature type="transmembrane region" description="Helical" evidence="8">
    <location>
        <begin position="36"/>
        <end position="54"/>
    </location>
</feature>
<dbReference type="STRING" id="523844.MSTHT_1772"/>
<evidence type="ECO:0000313" key="11">
    <source>
        <dbReference type="Proteomes" id="UP000066529"/>
    </source>
</evidence>